<dbReference type="Gene3D" id="3.10.105.10">
    <property type="entry name" value="Dipeptide-binding Protein, Domain 3"/>
    <property type="match status" value="1"/>
</dbReference>
<feature type="domain" description="Solute-binding protein family 5" evidence="2">
    <location>
        <begin position="118"/>
        <end position="480"/>
    </location>
</feature>
<evidence type="ECO:0000256" key="1">
    <source>
        <dbReference type="SAM" id="SignalP"/>
    </source>
</evidence>
<dbReference type="InterPro" id="IPR000914">
    <property type="entry name" value="SBP_5_dom"/>
</dbReference>
<reference evidence="3 4" key="1">
    <citation type="submission" date="2020-12" db="EMBL/GenBank/DDBJ databases">
        <authorList>
            <person name="Zhou J."/>
        </authorList>
    </citation>
    <scope>NUCLEOTIDE SEQUENCE [LARGE SCALE GENOMIC DNA]</scope>
    <source>
        <strain evidence="3 4">CCUG 61299</strain>
    </source>
</reference>
<feature type="chain" id="PRO_5032576196" evidence="1">
    <location>
        <begin position="26"/>
        <end position="563"/>
    </location>
</feature>
<dbReference type="Gene3D" id="3.40.190.10">
    <property type="entry name" value="Periplasmic binding protein-like II"/>
    <property type="match status" value="1"/>
</dbReference>
<organism evidence="3 4">
    <name type="scientific">Actinomyces weissii</name>
    <dbReference type="NCBI Taxonomy" id="675090"/>
    <lineage>
        <taxon>Bacteria</taxon>
        <taxon>Bacillati</taxon>
        <taxon>Actinomycetota</taxon>
        <taxon>Actinomycetes</taxon>
        <taxon>Actinomycetales</taxon>
        <taxon>Actinomycetaceae</taxon>
        <taxon>Actinomyces</taxon>
    </lineage>
</organism>
<keyword evidence="4" id="KW-1185">Reference proteome</keyword>
<feature type="signal peptide" evidence="1">
    <location>
        <begin position="1"/>
        <end position="25"/>
    </location>
</feature>
<dbReference type="CDD" id="cd08501">
    <property type="entry name" value="PBP2_Lpqw"/>
    <property type="match status" value="1"/>
</dbReference>
<dbReference type="PROSITE" id="PS51257">
    <property type="entry name" value="PROKAR_LIPOPROTEIN"/>
    <property type="match status" value="1"/>
</dbReference>
<sequence length="563" mass="61848">MMMNRRMFLGGSASVAALAVLAACAKNESATGGASGATGGANADAVNRKDRSELKEGGELKFAMTATIANWNASHVDGNGVDLRNIMDFVSPFFLDWADDGSFTPNPDFYTKFEAEEVGGKTVVTISLNEKAVWGNGRAMDSEDIRESIVHAKDEAYQWASTDGIDRIENVEIVDQRTAKVTFDSVFPDWSSKLSGVSPKELMSTAEAFNNSMAGNGAFNNDYFAGPFKVDSYDEAQQLVKLVPNEKWWGAKPLLDMVTFRVLDASAEATSFANNAIDVVDYIISADVYNQCIGRSDAEVRQNFGRQWRHFTINGSSGVLADKTVRQAVVRACDRASIAQSDLAGLPVEVDKLLLGNHFFMPSQKGYQDNGKDWSYDVEAAKKLLDDAGWVPGADGVREKDGTRLSFAFTLPAGTPTTENEATLLQSQLKEVGIEMTLNPVDTNLYFKDYIRPGNYAITAFTWQGTQYPMANIGQIYGTGSDSNFSRLSVPEVDEYIKKIGETADDDERRKLANECDKLVWENVFNFPMYERQQLTAVPKKLANFGAVGLASFRPENMGFVKE</sequence>
<protein>
    <submittedName>
        <fullName evidence="3">ABC transporter family substrate-binding protein</fullName>
    </submittedName>
</protein>
<evidence type="ECO:0000259" key="2">
    <source>
        <dbReference type="Pfam" id="PF00496"/>
    </source>
</evidence>
<keyword evidence="1" id="KW-0732">Signal</keyword>
<dbReference type="Pfam" id="PF00496">
    <property type="entry name" value="SBP_bac_5"/>
    <property type="match status" value="1"/>
</dbReference>
<evidence type="ECO:0000313" key="3">
    <source>
        <dbReference type="EMBL" id="QQM67072.1"/>
    </source>
</evidence>
<dbReference type="GO" id="GO:1904680">
    <property type="term" value="F:peptide transmembrane transporter activity"/>
    <property type="evidence" value="ECO:0007669"/>
    <property type="project" value="TreeGrafter"/>
</dbReference>
<dbReference type="KEGG" id="awe:JG540_08525"/>
<dbReference type="InterPro" id="IPR006311">
    <property type="entry name" value="TAT_signal"/>
</dbReference>
<dbReference type="PROSITE" id="PS51318">
    <property type="entry name" value="TAT"/>
    <property type="match status" value="1"/>
</dbReference>
<dbReference type="GO" id="GO:0015833">
    <property type="term" value="P:peptide transport"/>
    <property type="evidence" value="ECO:0007669"/>
    <property type="project" value="TreeGrafter"/>
</dbReference>
<dbReference type="EMBL" id="CP066802">
    <property type="protein sequence ID" value="QQM67072.1"/>
    <property type="molecule type" value="Genomic_DNA"/>
</dbReference>
<dbReference type="RefSeq" id="WP_200275346.1">
    <property type="nucleotide sequence ID" value="NZ_CP066802.1"/>
</dbReference>
<dbReference type="PANTHER" id="PTHR30290:SF65">
    <property type="entry name" value="MONOACYL PHOSPHATIDYLINOSITOL TETRAMANNOSIDE-BINDING PROTEIN LPQW-RELATED"/>
    <property type="match status" value="1"/>
</dbReference>
<dbReference type="PANTHER" id="PTHR30290">
    <property type="entry name" value="PERIPLASMIC BINDING COMPONENT OF ABC TRANSPORTER"/>
    <property type="match status" value="1"/>
</dbReference>
<proteinExistence type="predicted"/>
<dbReference type="SUPFAM" id="SSF53850">
    <property type="entry name" value="Periplasmic binding protein-like II"/>
    <property type="match status" value="1"/>
</dbReference>
<evidence type="ECO:0000313" key="4">
    <source>
        <dbReference type="Proteomes" id="UP000595895"/>
    </source>
</evidence>
<dbReference type="Proteomes" id="UP000595895">
    <property type="component" value="Chromosome"/>
</dbReference>
<gene>
    <name evidence="3" type="ORF">JG540_08525</name>
</gene>
<dbReference type="AlphaFoldDB" id="A0A7T7M8Z6"/>
<name>A0A7T7M8Z6_9ACTO</name>
<dbReference type="InterPro" id="IPR039424">
    <property type="entry name" value="SBP_5"/>
</dbReference>
<accession>A0A7T7M8Z6</accession>